<evidence type="ECO:0008006" key="3">
    <source>
        <dbReference type="Google" id="ProtNLM"/>
    </source>
</evidence>
<dbReference type="OrthoDB" id="4539099at2"/>
<reference evidence="1" key="2">
    <citation type="submission" date="2014-03" db="EMBL/GenBank/DDBJ databases">
        <authorList>
            <person name="Urmite Genomes"/>
        </authorList>
    </citation>
    <scope>NUCLEOTIDE SEQUENCE</scope>
    <source>
        <strain evidence="1">DSM 44829</strain>
    </source>
</reference>
<reference evidence="1" key="1">
    <citation type="submission" date="2014-03" db="EMBL/GenBank/DDBJ databases">
        <title>Draft Genome Sequence of Mycobacterium cosmeticum DSM 44829.</title>
        <authorList>
            <person name="Croce O."/>
            <person name="Robert C."/>
            <person name="Raoult D."/>
            <person name="Drancourt M."/>
        </authorList>
    </citation>
    <scope>NUCLEOTIDE SEQUENCE [LARGE SCALE GENOMIC DNA]</scope>
    <source>
        <strain evidence="1">DSM 44829</strain>
    </source>
</reference>
<dbReference type="InterPro" id="IPR019646">
    <property type="entry name" value="Aminoglyc_AdlTrfase"/>
</dbReference>
<accession>W9AIU8</accession>
<gene>
    <name evidence="1" type="ORF">BN977_00413</name>
</gene>
<protein>
    <recommendedName>
        <fullName evidence="3">Aminoglycoside-2''-adenylyltransferase</fullName>
    </recommendedName>
</protein>
<dbReference type="Pfam" id="PF10706">
    <property type="entry name" value="Aminoglyc_resit"/>
    <property type="match status" value="1"/>
</dbReference>
<dbReference type="eggNOG" id="COG0346">
    <property type="taxonomic scope" value="Bacteria"/>
</dbReference>
<name>W9AIU8_MYCCO</name>
<dbReference type="STRING" id="258533.BN977_00413"/>
<dbReference type="AlphaFoldDB" id="W9AIU8"/>
<evidence type="ECO:0000313" key="2">
    <source>
        <dbReference type="Proteomes" id="UP000028870"/>
    </source>
</evidence>
<organism evidence="1 2">
    <name type="scientific">Mycolicibacterium cosmeticum</name>
    <dbReference type="NCBI Taxonomy" id="258533"/>
    <lineage>
        <taxon>Bacteria</taxon>
        <taxon>Bacillati</taxon>
        <taxon>Actinomycetota</taxon>
        <taxon>Actinomycetes</taxon>
        <taxon>Mycobacteriales</taxon>
        <taxon>Mycobacteriaceae</taxon>
        <taxon>Mycolicibacterium</taxon>
    </lineage>
</organism>
<dbReference type="EMBL" id="CCBB010000001">
    <property type="protein sequence ID" value="CDO05639.1"/>
    <property type="molecule type" value="Genomic_DNA"/>
</dbReference>
<sequence>MAGQPISDREISQRWRTWTPAQVAERLDGVAAPWCVTAGWALHLFTDAAARDHDDIEIAVPAQRFDDVMDALPGFEWDVVGDGRIWPFPVEHANHFQTWLREPTTGIYRLDVFREPSADNQWVCRRDGRIRLPYNELIRHTDDGIPYVIPEVALLFKAKHSRQKDQLDFDNVVPALGESRRDRLAGWLSLVHPGHPWIDRLATGSH</sequence>
<dbReference type="Gene3D" id="3.30.460.40">
    <property type="match status" value="1"/>
</dbReference>
<keyword evidence="2" id="KW-1185">Reference proteome</keyword>
<dbReference type="RefSeq" id="WP_036398253.1">
    <property type="nucleotide sequence ID" value="NZ_CCBB010000001.1"/>
</dbReference>
<dbReference type="Proteomes" id="UP000028870">
    <property type="component" value="Unassembled WGS sequence"/>
</dbReference>
<evidence type="ECO:0000313" key="1">
    <source>
        <dbReference type="EMBL" id="CDO05639.1"/>
    </source>
</evidence>
<comment type="caution">
    <text evidence="1">The sequence shown here is derived from an EMBL/GenBank/DDBJ whole genome shotgun (WGS) entry which is preliminary data.</text>
</comment>
<proteinExistence type="predicted"/>